<feature type="transmembrane region" description="Helical" evidence="2">
    <location>
        <begin position="59"/>
        <end position="77"/>
    </location>
</feature>
<evidence type="ECO:0000313" key="3">
    <source>
        <dbReference type="EMBL" id="OGZ45126.1"/>
    </source>
</evidence>
<accession>A0A1G2G4E7</accession>
<keyword evidence="2" id="KW-1133">Transmembrane helix</keyword>
<feature type="transmembrane region" description="Helical" evidence="2">
    <location>
        <begin position="7"/>
        <end position="27"/>
    </location>
</feature>
<dbReference type="EMBL" id="MHNN01000024">
    <property type="protein sequence ID" value="OGZ45126.1"/>
    <property type="molecule type" value="Genomic_DNA"/>
</dbReference>
<feature type="transmembrane region" description="Helical" evidence="2">
    <location>
        <begin position="201"/>
        <end position="220"/>
    </location>
</feature>
<reference evidence="3 4" key="1">
    <citation type="journal article" date="2016" name="Nat. Commun.">
        <title>Thousands of microbial genomes shed light on interconnected biogeochemical processes in an aquifer system.</title>
        <authorList>
            <person name="Anantharaman K."/>
            <person name="Brown C.T."/>
            <person name="Hug L.A."/>
            <person name="Sharon I."/>
            <person name="Castelle C.J."/>
            <person name="Probst A.J."/>
            <person name="Thomas B.C."/>
            <person name="Singh A."/>
            <person name="Wilkins M.J."/>
            <person name="Karaoz U."/>
            <person name="Brodie E.L."/>
            <person name="Williams K.H."/>
            <person name="Hubbard S.S."/>
            <person name="Banfield J.F."/>
        </authorList>
    </citation>
    <scope>NUCLEOTIDE SEQUENCE [LARGE SCALE GENOMIC DNA]</scope>
</reference>
<dbReference type="Proteomes" id="UP000176576">
    <property type="component" value="Unassembled WGS sequence"/>
</dbReference>
<dbReference type="STRING" id="1802117.A3J54_04595"/>
<organism evidence="3 4">
    <name type="scientific">Candidatus Ryanbacteria bacterium RIFCSPHIGHO2_02_FULL_45_13b</name>
    <dbReference type="NCBI Taxonomy" id="1802117"/>
    <lineage>
        <taxon>Bacteria</taxon>
        <taxon>Candidatus Ryaniibacteriota</taxon>
    </lineage>
</organism>
<feature type="transmembrane region" description="Helical" evidence="2">
    <location>
        <begin position="33"/>
        <end position="52"/>
    </location>
</feature>
<evidence type="ECO:0000256" key="2">
    <source>
        <dbReference type="SAM" id="Phobius"/>
    </source>
</evidence>
<evidence type="ECO:0000256" key="1">
    <source>
        <dbReference type="SAM" id="MobiDB-lite"/>
    </source>
</evidence>
<feature type="compositionally biased region" description="Basic and acidic residues" evidence="1">
    <location>
        <begin position="261"/>
        <end position="281"/>
    </location>
</feature>
<keyword evidence="2" id="KW-0472">Membrane</keyword>
<sequence length="404" mass="44961">MQQQIDWRTALQFAGVGFVIVFVLWIAGFIGSFWAGLGVLAVGHMFVAAAYIPKWRRTTIWVLAIWTLVVIVKPIVWNSLPAMVQDALSSRGGTESTRFSETFRGHGGDAIEQLALYCSKTEQQYTNEVIATRQELGGLRLDDPNRPAKEAELQQKVRNVEAWRKNCTKDFQYEGESVQTALVAFFSAVGSAFHPDNSKEWYDLLGILLLVGFGLFIAKWKGPWTKSLGGAMLLAFLFFFGRYVLFETSLTKPIQEGWAEATRELTPEEKEARRKRAEQARELAAATASTPKPECTQIQREDSVLSGTKAISTMVVASGCSEIYFEQHDYGGVVKIEKNPCGEGGKMPFFQKVRGSPWLSGYLGGREWASLDPAGTRIEWKGFVEIKKSQFSPVPAVTKLSCVS</sequence>
<gene>
    <name evidence="3" type="ORF">A3J54_04595</name>
</gene>
<keyword evidence="2" id="KW-0812">Transmembrane</keyword>
<feature type="transmembrane region" description="Helical" evidence="2">
    <location>
        <begin position="227"/>
        <end position="245"/>
    </location>
</feature>
<evidence type="ECO:0000313" key="4">
    <source>
        <dbReference type="Proteomes" id="UP000176576"/>
    </source>
</evidence>
<proteinExistence type="predicted"/>
<protein>
    <submittedName>
        <fullName evidence="3">Uncharacterized protein</fullName>
    </submittedName>
</protein>
<dbReference type="AlphaFoldDB" id="A0A1G2G4E7"/>
<name>A0A1G2G4E7_9BACT</name>
<feature type="region of interest" description="Disordered" evidence="1">
    <location>
        <begin position="261"/>
        <end position="293"/>
    </location>
</feature>
<comment type="caution">
    <text evidence="3">The sequence shown here is derived from an EMBL/GenBank/DDBJ whole genome shotgun (WGS) entry which is preliminary data.</text>
</comment>